<sequence>MRLKQKKYETIFIGNKMYIATTTVGNYSKVLKQIIADWGKRFVFYKERSKTKIGTLPFPARVELSFSRPLPVPYRTILKSYVCASDVKYILDLPSTAFDMSDTTFTDKIQINGEPDVYIAMKEVADMYWRRIASEVRKHGFNSNYEFPSKIELTVTSKYFTVQIDYK</sequence>
<evidence type="ECO:0000313" key="2">
    <source>
        <dbReference type="Proteomes" id="UP000004407"/>
    </source>
</evidence>
<protein>
    <submittedName>
        <fullName evidence="1">Uncharacterized protein</fullName>
    </submittedName>
</protein>
<organism evidence="1 2">
    <name type="scientific">Leyella stercorea DSM 18206</name>
    <dbReference type="NCBI Taxonomy" id="1002367"/>
    <lineage>
        <taxon>Bacteria</taxon>
        <taxon>Pseudomonadati</taxon>
        <taxon>Bacteroidota</taxon>
        <taxon>Bacteroidia</taxon>
        <taxon>Bacteroidales</taxon>
        <taxon>Prevotellaceae</taxon>
        <taxon>Leyella</taxon>
    </lineage>
</organism>
<evidence type="ECO:0000313" key="1">
    <source>
        <dbReference type="EMBL" id="EHJ42169.1"/>
    </source>
</evidence>
<reference evidence="1 2" key="1">
    <citation type="submission" date="2011-08" db="EMBL/GenBank/DDBJ databases">
        <authorList>
            <person name="Weinstock G."/>
            <person name="Sodergren E."/>
            <person name="Clifton S."/>
            <person name="Fulton L."/>
            <person name="Fulton B."/>
            <person name="Courtney L."/>
            <person name="Fronick C."/>
            <person name="Harrison M."/>
            <person name="Strong C."/>
            <person name="Farmer C."/>
            <person name="Delahaunty K."/>
            <person name="Markovic C."/>
            <person name="Hall O."/>
            <person name="Minx P."/>
            <person name="Tomlinson C."/>
            <person name="Mitreva M."/>
            <person name="Hou S."/>
            <person name="Chen J."/>
            <person name="Wollam A."/>
            <person name="Pepin K.H."/>
            <person name="Johnson M."/>
            <person name="Bhonagiri V."/>
            <person name="Zhang X."/>
            <person name="Suruliraj S."/>
            <person name="Warren W."/>
            <person name="Chinwalla A."/>
            <person name="Mardis E.R."/>
            <person name="Wilson R.K."/>
        </authorList>
    </citation>
    <scope>NUCLEOTIDE SEQUENCE [LARGE SCALE GENOMIC DNA]</scope>
    <source>
        <strain evidence="1 2">DSM 18206</strain>
    </source>
</reference>
<name>G6ATT5_9BACT</name>
<dbReference type="HOGENOM" id="CLU_1593088_0_0_10"/>
<proteinExistence type="predicted"/>
<gene>
    <name evidence="1" type="ORF">HMPREF0673_00019</name>
</gene>
<dbReference type="EMBL" id="AFZZ01000002">
    <property type="protein sequence ID" value="EHJ42169.1"/>
    <property type="molecule type" value="Genomic_DNA"/>
</dbReference>
<accession>G6ATT5</accession>
<dbReference type="Proteomes" id="UP000004407">
    <property type="component" value="Unassembled WGS sequence"/>
</dbReference>
<dbReference type="AlphaFoldDB" id="G6ATT5"/>
<comment type="caution">
    <text evidence="1">The sequence shown here is derived from an EMBL/GenBank/DDBJ whole genome shotgun (WGS) entry which is preliminary data.</text>
</comment>